<keyword evidence="5 8" id="KW-0472">Membrane</keyword>
<dbReference type="EMBL" id="CP113797">
    <property type="protein sequence ID" value="WAL58792.1"/>
    <property type="molecule type" value="Genomic_DNA"/>
</dbReference>
<comment type="similarity">
    <text evidence="6">Belongs to the ThrE exporter (TC 2.A.79) family.</text>
</comment>
<evidence type="ECO:0000256" key="4">
    <source>
        <dbReference type="ARBA" id="ARBA00022989"/>
    </source>
</evidence>
<proteinExistence type="inferred from homology"/>
<evidence type="ECO:0000256" key="3">
    <source>
        <dbReference type="ARBA" id="ARBA00022692"/>
    </source>
</evidence>
<dbReference type="InterPro" id="IPR010619">
    <property type="entry name" value="ThrE-like_N"/>
</dbReference>
<evidence type="ECO:0000256" key="1">
    <source>
        <dbReference type="ARBA" id="ARBA00004651"/>
    </source>
</evidence>
<evidence type="ECO:0000313" key="10">
    <source>
        <dbReference type="EMBL" id="WAL58792.1"/>
    </source>
</evidence>
<dbReference type="InterPro" id="IPR050539">
    <property type="entry name" value="ThrE_Dicarb/AminoAcid_Exp"/>
</dbReference>
<sequence length="281" mass="29752">MSPRSQPEREPSTAEESLASPLGATDLADVMQAIMRIGILMLRSGTVSFRVEQAMHRSAKALGADRLDAFVTLTGIMASVHCNNQHYTQIARVKNVGADMNRLSAVERLSQTIPPHTTADTVCQILDQIEAAPLLYPNPLRIVLVAVACGCFAVLNQGDAIEWLAAAGGAGVGQTVRSYLQQSHLNLIAVTIPCAAIATVVCHLIMQGVALIGWTPENTQAGFLATVLFLVPGMPLVTAALDLVRFDLSSGMARIAHALIVMFSVAIGILLVVPLIGLSIL</sequence>
<dbReference type="KEGG" id="tsin:OXH18_16615"/>
<keyword evidence="2" id="KW-1003">Cell membrane</keyword>
<accession>A0A9E8Z9K1</accession>
<evidence type="ECO:0000256" key="2">
    <source>
        <dbReference type="ARBA" id="ARBA00022475"/>
    </source>
</evidence>
<feature type="transmembrane region" description="Helical" evidence="8">
    <location>
        <begin position="256"/>
        <end position="280"/>
    </location>
</feature>
<organism evidence="10 11">
    <name type="scientific">Thermocoleostomius sinensis A174</name>
    <dbReference type="NCBI Taxonomy" id="2016057"/>
    <lineage>
        <taxon>Bacteria</taxon>
        <taxon>Bacillati</taxon>
        <taxon>Cyanobacteriota</taxon>
        <taxon>Cyanophyceae</taxon>
        <taxon>Oculatellales</taxon>
        <taxon>Oculatellaceae</taxon>
        <taxon>Thermocoleostomius</taxon>
    </lineage>
</organism>
<evidence type="ECO:0000256" key="5">
    <source>
        <dbReference type="ARBA" id="ARBA00023136"/>
    </source>
</evidence>
<dbReference type="PANTHER" id="PTHR34390:SF2">
    <property type="entry name" value="SUCCINATE TRANSPORTER SUBUNIT YJJP-RELATED"/>
    <property type="match status" value="1"/>
</dbReference>
<dbReference type="GO" id="GO:0015744">
    <property type="term" value="P:succinate transport"/>
    <property type="evidence" value="ECO:0007669"/>
    <property type="project" value="TreeGrafter"/>
</dbReference>
<dbReference type="GO" id="GO:0022857">
    <property type="term" value="F:transmembrane transporter activity"/>
    <property type="evidence" value="ECO:0007669"/>
    <property type="project" value="InterPro"/>
</dbReference>
<feature type="region of interest" description="Disordered" evidence="7">
    <location>
        <begin position="1"/>
        <end position="21"/>
    </location>
</feature>
<evidence type="ECO:0000256" key="7">
    <source>
        <dbReference type="SAM" id="MobiDB-lite"/>
    </source>
</evidence>
<comment type="subcellular location">
    <subcellularLocation>
        <location evidence="1">Cell membrane</location>
        <topology evidence="1">Multi-pass membrane protein</topology>
    </subcellularLocation>
</comment>
<evidence type="ECO:0000259" key="9">
    <source>
        <dbReference type="Pfam" id="PF06738"/>
    </source>
</evidence>
<protein>
    <submittedName>
        <fullName evidence="10">Threonine/serine exporter family protein</fullName>
    </submittedName>
</protein>
<keyword evidence="3 8" id="KW-0812">Transmembrane</keyword>
<evidence type="ECO:0000313" key="11">
    <source>
        <dbReference type="Proteomes" id="UP001163152"/>
    </source>
</evidence>
<feature type="domain" description="Threonine/serine exporter-like N-terminal" evidence="9">
    <location>
        <begin position="33"/>
        <end position="273"/>
    </location>
</feature>
<feature type="compositionally biased region" description="Basic and acidic residues" evidence="7">
    <location>
        <begin position="1"/>
        <end position="12"/>
    </location>
</feature>
<reference evidence="10" key="1">
    <citation type="submission" date="2022-12" db="EMBL/GenBank/DDBJ databases">
        <title>Polyphasic identification of a Novel Hot-Spring Cyanobacterium Ocullathermofonsia sinensis gen nov. sp. nov. and Genomic Insights on its Adaptations to the Thermal Habitat.</title>
        <authorList>
            <person name="Daroch M."/>
            <person name="Tang J."/>
            <person name="Jiang Y."/>
        </authorList>
    </citation>
    <scope>NUCLEOTIDE SEQUENCE</scope>
    <source>
        <strain evidence="10">PKUAC-SCTA174</strain>
    </source>
</reference>
<keyword evidence="4 8" id="KW-1133">Transmembrane helix</keyword>
<dbReference type="Proteomes" id="UP001163152">
    <property type="component" value="Chromosome"/>
</dbReference>
<keyword evidence="11" id="KW-1185">Reference proteome</keyword>
<evidence type="ECO:0000256" key="6">
    <source>
        <dbReference type="ARBA" id="ARBA00034125"/>
    </source>
</evidence>
<evidence type="ECO:0000256" key="8">
    <source>
        <dbReference type="SAM" id="Phobius"/>
    </source>
</evidence>
<name>A0A9E8Z9K1_9CYAN</name>
<feature type="transmembrane region" description="Helical" evidence="8">
    <location>
        <begin position="187"/>
        <end position="215"/>
    </location>
</feature>
<gene>
    <name evidence="10" type="ORF">OXH18_16615</name>
</gene>
<dbReference type="PANTHER" id="PTHR34390">
    <property type="entry name" value="UPF0442 PROTEIN YJJB-RELATED"/>
    <property type="match status" value="1"/>
</dbReference>
<dbReference type="AlphaFoldDB" id="A0A9E8Z9K1"/>
<dbReference type="RefSeq" id="WP_268608224.1">
    <property type="nucleotide sequence ID" value="NZ_CP113797.1"/>
</dbReference>
<dbReference type="Pfam" id="PF06738">
    <property type="entry name" value="ThrE"/>
    <property type="match status" value="1"/>
</dbReference>
<feature type="transmembrane region" description="Helical" evidence="8">
    <location>
        <begin position="221"/>
        <end position="244"/>
    </location>
</feature>
<dbReference type="GO" id="GO:0005886">
    <property type="term" value="C:plasma membrane"/>
    <property type="evidence" value="ECO:0007669"/>
    <property type="project" value="UniProtKB-SubCell"/>
</dbReference>